<dbReference type="PROSITE" id="PS51186">
    <property type="entry name" value="GNAT"/>
    <property type="match status" value="1"/>
</dbReference>
<dbReference type="GO" id="GO:0016747">
    <property type="term" value="F:acyltransferase activity, transferring groups other than amino-acyl groups"/>
    <property type="evidence" value="ECO:0007669"/>
    <property type="project" value="InterPro"/>
</dbReference>
<sequence length="490" mass="54082">MDLKLELRVSNDACVIPVVRSFLLNAFALSSLDKNLHEELAGLIVLCTDDAIKHAYGKGEEGSITIGIRDVHGKLDVTVRDYGMPQDIDGMETAAHQSGDAGLRLFGISCEEIADDVHWSGYGPEGKELRISKWLHNTDVTQSVNRDEPEASTGNTSPVPEGEYTVRRMREGEGLQVSQLIYKAYGGTYFNRDVYYPERVESLNRKGAVLSFVAVSSDGSVVGHYALERNVDGPVAEGGEAVVDPVHRGRKLLERMKETALTEARHIGLAGVYADAVTVHPYTQKSNVHFGAKLACVDLGIAPRNEHFLGLSGDQPQRISCLLYYRHLVEPELRIIFVPSRHKPIMEDIYQNLGFPVKFGEEQAPEGRGICSVSVNAGAAKAIVKVGRVGADTAHAVRHARRELTEHSHAEVVFIDMPLTDPATPYAVEALEEYSFSFAGIAPHFSESGDMLRLVYLTEPLIREHIVTYEDFAGRLVEYVLSEQKRVSDR</sequence>
<feature type="domain" description="N-acetyltransferase" evidence="2">
    <location>
        <begin position="164"/>
        <end position="330"/>
    </location>
</feature>
<protein>
    <submittedName>
        <fullName evidence="3">Putative anti-sigma regulatory factor, serine/threonine protein kinase</fullName>
    </submittedName>
</protein>
<keyword evidence="3" id="KW-0723">Serine/threonine-protein kinase</keyword>
<dbReference type="InterPro" id="IPR036890">
    <property type="entry name" value="HATPase_C_sf"/>
</dbReference>
<gene>
    <name evidence="3" type="ordered locus">Cphamn1_0760</name>
</gene>
<dbReference type="eggNOG" id="COG3153">
    <property type="taxonomic scope" value="Bacteria"/>
</dbReference>
<evidence type="ECO:0000259" key="2">
    <source>
        <dbReference type="PROSITE" id="PS51186"/>
    </source>
</evidence>
<feature type="region of interest" description="Disordered" evidence="1">
    <location>
        <begin position="140"/>
        <end position="162"/>
    </location>
</feature>
<evidence type="ECO:0000256" key="1">
    <source>
        <dbReference type="SAM" id="MobiDB-lite"/>
    </source>
</evidence>
<accession>B3ENT5</accession>
<dbReference type="SUPFAM" id="SSF55729">
    <property type="entry name" value="Acyl-CoA N-acyltransferases (Nat)"/>
    <property type="match status" value="1"/>
</dbReference>
<proteinExistence type="predicted"/>
<dbReference type="KEGG" id="cpb:Cphamn1_0760"/>
<dbReference type="Gene3D" id="3.30.565.10">
    <property type="entry name" value="Histidine kinase-like ATPase, C-terminal domain"/>
    <property type="match status" value="1"/>
</dbReference>
<keyword evidence="3" id="KW-0418">Kinase</keyword>
<dbReference type="Pfam" id="PF00583">
    <property type="entry name" value="Acetyltransf_1"/>
    <property type="match status" value="1"/>
</dbReference>
<reference evidence="3" key="1">
    <citation type="submission" date="2008-06" db="EMBL/GenBank/DDBJ databases">
        <title>Complete sequence of Chlorobium phaeobacteroides BS1.</title>
        <authorList>
            <consortium name="US DOE Joint Genome Institute"/>
            <person name="Lucas S."/>
            <person name="Copeland A."/>
            <person name="Lapidus A."/>
            <person name="Glavina del Rio T."/>
            <person name="Dalin E."/>
            <person name="Tice H."/>
            <person name="Bruce D."/>
            <person name="Goodwin L."/>
            <person name="Pitluck S."/>
            <person name="Schmutz J."/>
            <person name="Larimer F."/>
            <person name="Land M."/>
            <person name="Hauser L."/>
            <person name="Kyrpides N."/>
            <person name="Ovchinnikova G."/>
            <person name="Li T."/>
            <person name="Liu Z."/>
            <person name="Zhao F."/>
            <person name="Overmann J."/>
            <person name="Bryant D.A."/>
            <person name="Richardson P."/>
        </authorList>
    </citation>
    <scope>NUCLEOTIDE SEQUENCE [LARGE SCALE GENOMIC DNA]</scope>
    <source>
        <strain evidence="3">BS1</strain>
    </source>
</reference>
<name>B3ENT5_CHLPB</name>
<dbReference type="GO" id="GO:0004674">
    <property type="term" value="F:protein serine/threonine kinase activity"/>
    <property type="evidence" value="ECO:0007669"/>
    <property type="project" value="UniProtKB-KW"/>
</dbReference>
<evidence type="ECO:0000313" key="3">
    <source>
        <dbReference type="EMBL" id="ACE03712.1"/>
    </source>
</evidence>
<dbReference type="OrthoDB" id="9792240at2"/>
<dbReference type="InterPro" id="IPR000182">
    <property type="entry name" value="GNAT_dom"/>
</dbReference>
<dbReference type="Gene3D" id="3.40.630.30">
    <property type="match status" value="1"/>
</dbReference>
<dbReference type="HOGENOM" id="CLU_040525_0_0_10"/>
<dbReference type="CDD" id="cd16936">
    <property type="entry name" value="HATPase_RsbW-like"/>
    <property type="match status" value="1"/>
</dbReference>
<dbReference type="InterPro" id="IPR016181">
    <property type="entry name" value="Acyl_CoA_acyltransferase"/>
</dbReference>
<dbReference type="EMBL" id="CP001101">
    <property type="protein sequence ID" value="ACE03712.1"/>
    <property type="molecule type" value="Genomic_DNA"/>
</dbReference>
<keyword evidence="3" id="KW-0808">Transferase</keyword>
<dbReference type="AlphaFoldDB" id="B3ENT5"/>
<dbReference type="STRING" id="331678.Cphamn1_0760"/>
<organism evidence="3">
    <name type="scientific">Chlorobium phaeobacteroides (strain BS1)</name>
    <dbReference type="NCBI Taxonomy" id="331678"/>
    <lineage>
        <taxon>Bacteria</taxon>
        <taxon>Pseudomonadati</taxon>
        <taxon>Chlorobiota</taxon>
        <taxon>Chlorobiia</taxon>
        <taxon>Chlorobiales</taxon>
        <taxon>Chlorobiaceae</taxon>
        <taxon>Chlorobium/Pelodictyon group</taxon>
        <taxon>Chlorobium</taxon>
    </lineage>
</organism>